<name>A0A2U2BBT3_9BACT</name>
<evidence type="ECO:0000256" key="4">
    <source>
        <dbReference type="ARBA" id="ARBA00022475"/>
    </source>
</evidence>
<evidence type="ECO:0000313" key="15">
    <source>
        <dbReference type="EMBL" id="PWE00519.1"/>
    </source>
</evidence>
<evidence type="ECO:0000256" key="3">
    <source>
        <dbReference type="ARBA" id="ARBA00012438"/>
    </source>
</evidence>
<dbReference type="CDD" id="cd00082">
    <property type="entry name" value="HisKA"/>
    <property type="match status" value="1"/>
</dbReference>
<dbReference type="InterPro" id="IPR000700">
    <property type="entry name" value="PAS-assoc_C"/>
</dbReference>
<dbReference type="InterPro" id="IPR036097">
    <property type="entry name" value="HisK_dim/P_sf"/>
</dbReference>
<dbReference type="InterPro" id="IPR035965">
    <property type="entry name" value="PAS-like_dom_sf"/>
</dbReference>
<reference evidence="15 16" key="1">
    <citation type="submission" date="2018-05" db="EMBL/GenBank/DDBJ databases">
        <title>Marinilabilia rubrum sp. nov., isolated from saltern sediment.</title>
        <authorList>
            <person name="Zhang R."/>
        </authorList>
    </citation>
    <scope>NUCLEOTIDE SEQUENCE [LARGE SCALE GENOMIC DNA]</scope>
    <source>
        <strain evidence="15 16">WTE16</strain>
    </source>
</reference>
<evidence type="ECO:0000256" key="9">
    <source>
        <dbReference type="ARBA" id="ARBA00022840"/>
    </source>
</evidence>
<dbReference type="Gene3D" id="3.30.565.10">
    <property type="entry name" value="Histidine kinase-like ATPase, C-terminal domain"/>
    <property type="match status" value="1"/>
</dbReference>
<keyword evidence="9" id="KW-0067">ATP-binding</keyword>
<keyword evidence="6" id="KW-0808">Transferase</keyword>
<evidence type="ECO:0000256" key="11">
    <source>
        <dbReference type="ARBA" id="ARBA00023136"/>
    </source>
</evidence>
<keyword evidence="5" id="KW-0597">Phosphoprotein</keyword>
<dbReference type="SUPFAM" id="SSF47384">
    <property type="entry name" value="Homodimeric domain of signal transducing histidine kinase"/>
    <property type="match status" value="1"/>
</dbReference>
<accession>A0A2U2BBT3</accession>
<dbReference type="GO" id="GO:0000155">
    <property type="term" value="F:phosphorelay sensor kinase activity"/>
    <property type="evidence" value="ECO:0007669"/>
    <property type="project" value="InterPro"/>
</dbReference>
<dbReference type="Pfam" id="PF00512">
    <property type="entry name" value="HisKA"/>
    <property type="match status" value="1"/>
</dbReference>
<evidence type="ECO:0000256" key="10">
    <source>
        <dbReference type="ARBA" id="ARBA00023012"/>
    </source>
</evidence>
<evidence type="ECO:0000256" key="8">
    <source>
        <dbReference type="ARBA" id="ARBA00022777"/>
    </source>
</evidence>
<feature type="domain" description="PAS" evidence="13">
    <location>
        <begin position="268"/>
        <end position="324"/>
    </location>
</feature>
<dbReference type="CDD" id="cd00130">
    <property type="entry name" value="PAS"/>
    <property type="match status" value="1"/>
</dbReference>
<dbReference type="InterPro" id="IPR005467">
    <property type="entry name" value="His_kinase_dom"/>
</dbReference>
<dbReference type="Proteomes" id="UP000244956">
    <property type="component" value="Unassembled WGS sequence"/>
</dbReference>
<organism evidence="15 16">
    <name type="scientific">Marinilabilia rubra</name>
    <dbReference type="NCBI Taxonomy" id="2162893"/>
    <lineage>
        <taxon>Bacteria</taxon>
        <taxon>Pseudomonadati</taxon>
        <taxon>Bacteroidota</taxon>
        <taxon>Bacteroidia</taxon>
        <taxon>Marinilabiliales</taxon>
        <taxon>Marinilabiliaceae</taxon>
        <taxon>Marinilabilia</taxon>
    </lineage>
</organism>
<dbReference type="EMBL" id="QEWP01000003">
    <property type="protein sequence ID" value="PWE00519.1"/>
    <property type="molecule type" value="Genomic_DNA"/>
</dbReference>
<feature type="domain" description="PAC" evidence="14">
    <location>
        <begin position="346"/>
        <end position="398"/>
    </location>
</feature>
<dbReference type="Gene3D" id="1.10.287.130">
    <property type="match status" value="1"/>
</dbReference>
<keyword evidence="4" id="KW-1003">Cell membrane</keyword>
<dbReference type="InterPro" id="IPR013656">
    <property type="entry name" value="PAS_4"/>
</dbReference>
<comment type="subcellular location">
    <subcellularLocation>
        <location evidence="2">Cell membrane</location>
    </subcellularLocation>
</comment>
<dbReference type="SUPFAM" id="SSF55874">
    <property type="entry name" value="ATPase domain of HSP90 chaperone/DNA topoisomerase II/histidine kinase"/>
    <property type="match status" value="1"/>
</dbReference>
<evidence type="ECO:0000256" key="2">
    <source>
        <dbReference type="ARBA" id="ARBA00004236"/>
    </source>
</evidence>
<dbReference type="EC" id="2.7.13.3" evidence="3"/>
<dbReference type="PRINTS" id="PR00344">
    <property type="entry name" value="BCTRLSENSOR"/>
</dbReference>
<evidence type="ECO:0000256" key="7">
    <source>
        <dbReference type="ARBA" id="ARBA00022741"/>
    </source>
</evidence>
<proteinExistence type="predicted"/>
<dbReference type="PROSITE" id="PS50113">
    <property type="entry name" value="PAC"/>
    <property type="match status" value="1"/>
</dbReference>
<evidence type="ECO:0000256" key="6">
    <source>
        <dbReference type="ARBA" id="ARBA00022679"/>
    </source>
</evidence>
<sequence length="884" mass="101017">MHHVQGFPPTALDTLKMLSSFTGSHVMLTVEVDGSVNFIWSASPNSKKSFTESDIKRVLEQTAPYAKESAGSVELANSDLIEPFQAGLFFNLTSRSLSGFNRLCLLKDDASSWDDMQKLLIDQTRMAIEKSFENFFFDEKPRPLEEEDRFRLLFEFSPVGIFFYSTQLKISSFNERLISTLGASTGDLLNFDLNNIQDPSILPALKAPLNGDEGFYEGIYNTTISKESVHLVLKTAPIFNQSKEVTGGIGIIHDDTERIKTLRALKESKDRLRVLINATPDVICFKDAEGKWMEANESIQQLFRLKDKEFLFKEEGYLETLVPELKDVFQQCALSDKEAWEKRQPVMAEESVPLPDGRECKLDVIKTPVFDDTGRRKGIVILGRDITARKITEERLRESEERFRIVATHTNDIIYEWNPTTDKMSWFGKFSFIGPFKEPPSTFEEFSARIHEEDRFRIVNFWTNRFPKNEEWFDEFRVEMDNRAFQYYKGSGIMIFKDGLPQKVIGTFTNITQEKKLIYSLHAAVDEANQNQARITGLLSVIPDLIFVFDKEGVIKDYHAENEEDLYLPPNSFIDQKIDNIFPENIANLTHQKIAAVQLHKSLETYEYEMGEDENLGIFESRMVYVNEDRFMTIVRDVTHARKVERDLIEAKEQAERSDRLKSAFLANMSHEIRTPMNGILGFSELLRTKDLPEEDRDNCVDVIVKSGQQLLAIINDVLEVSQLETGQVNFLPDRVNLNRLTHDLARFFEVEAVERNVELRYHVPEDDLFCLVDGGKITQVFNNLISNAFKFTSPGGHVVFGFEPDGDRVRFFVHDDGIGIAAKHHKIIFERFGQVLKVGAQNRGGTGLGLSICKSLVELMEGNIWVESAAGHGASFFFTLPVQ</sequence>
<evidence type="ECO:0000259" key="14">
    <source>
        <dbReference type="PROSITE" id="PS50113"/>
    </source>
</evidence>
<dbReference type="FunFam" id="3.30.565.10:FF:000023">
    <property type="entry name" value="PAS domain-containing sensor histidine kinase"/>
    <property type="match status" value="1"/>
</dbReference>
<dbReference type="RefSeq" id="WP_109263558.1">
    <property type="nucleotide sequence ID" value="NZ_QEWP01000003.1"/>
</dbReference>
<dbReference type="OrthoDB" id="9796457at2"/>
<dbReference type="InterPro" id="IPR000014">
    <property type="entry name" value="PAS"/>
</dbReference>
<dbReference type="Pfam" id="PF08448">
    <property type="entry name" value="PAS_4"/>
    <property type="match status" value="1"/>
</dbReference>
<dbReference type="SMART" id="SM00387">
    <property type="entry name" value="HATPase_c"/>
    <property type="match status" value="1"/>
</dbReference>
<dbReference type="PROSITE" id="PS50109">
    <property type="entry name" value="HIS_KIN"/>
    <property type="match status" value="1"/>
</dbReference>
<evidence type="ECO:0000313" key="16">
    <source>
        <dbReference type="Proteomes" id="UP000244956"/>
    </source>
</evidence>
<dbReference type="NCBIfam" id="TIGR00229">
    <property type="entry name" value="sensory_box"/>
    <property type="match status" value="2"/>
</dbReference>
<dbReference type="SMART" id="SM00388">
    <property type="entry name" value="HisKA"/>
    <property type="match status" value="1"/>
</dbReference>
<dbReference type="PANTHER" id="PTHR43711:SF31">
    <property type="entry name" value="HISTIDINE KINASE"/>
    <property type="match status" value="1"/>
</dbReference>
<protein>
    <recommendedName>
        <fullName evidence="3">histidine kinase</fullName>
        <ecNumber evidence="3">2.7.13.3</ecNumber>
    </recommendedName>
</protein>
<dbReference type="GO" id="GO:0005524">
    <property type="term" value="F:ATP binding"/>
    <property type="evidence" value="ECO:0007669"/>
    <property type="project" value="UniProtKB-KW"/>
</dbReference>
<keyword evidence="16" id="KW-1185">Reference proteome</keyword>
<evidence type="ECO:0000256" key="5">
    <source>
        <dbReference type="ARBA" id="ARBA00022553"/>
    </source>
</evidence>
<dbReference type="GO" id="GO:0005886">
    <property type="term" value="C:plasma membrane"/>
    <property type="evidence" value="ECO:0007669"/>
    <property type="project" value="UniProtKB-SubCell"/>
</dbReference>
<evidence type="ECO:0000259" key="12">
    <source>
        <dbReference type="PROSITE" id="PS50109"/>
    </source>
</evidence>
<dbReference type="Pfam" id="PF02518">
    <property type="entry name" value="HATPase_c"/>
    <property type="match status" value="1"/>
</dbReference>
<dbReference type="SMART" id="SM00091">
    <property type="entry name" value="PAS"/>
    <property type="match status" value="3"/>
</dbReference>
<comment type="catalytic activity">
    <reaction evidence="1">
        <text>ATP + protein L-histidine = ADP + protein N-phospho-L-histidine.</text>
        <dbReference type="EC" id="2.7.13.3"/>
    </reaction>
</comment>
<dbReference type="InterPro" id="IPR003594">
    <property type="entry name" value="HATPase_dom"/>
</dbReference>
<dbReference type="Gene3D" id="3.30.450.20">
    <property type="entry name" value="PAS domain"/>
    <property type="match status" value="4"/>
</dbReference>
<dbReference type="InterPro" id="IPR003661">
    <property type="entry name" value="HisK_dim/P_dom"/>
</dbReference>
<comment type="caution">
    <text evidence="15">The sequence shown here is derived from an EMBL/GenBank/DDBJ whole genome shotgun (WGS) entry which is preliminary data.</text>
</comment>
<gene>
    <name evidence="15" type="ORF">DDZ16_06220</name>
</gene>
<keyword evidence="10" id="KW-0902">Two-component regulatory system</keyword>
<dbReference type="Pfam" id="PF13426">
    <property type="entry name" value="PAS_9"/>
    <property type="match status" value="1"/>
</dbReference>
<feature type="domain" description="Histidine kinase" evidence="12">
    <location>
        <begin position="668"/>
        <end position="884"/>
    </location>
</feature>
<keyword evidence="8 15" id="KW-0418">Kinase</keyword>
<keyword evidence="7" id="KW-0547">Nucleotide-binding</keyword>
<dbReference type="PROSITE" id="PS50112">
    <property type="entry name" value="PAS"/>
    <property type="match status" value="1"/>
</dbReference>
<keyword evidence="11" id="KW-0472">Membrane</keyword>
<dbReference type="InterPro" id="IPR004358">
    <property type="entry name" value="Sig_transdc_His_kin-like_C"/>
</dbReference>
<dbReference type="InterPro" id="IPR036890">
    <property type="entry name" value="HATPase_C_sf"/>
</dbReference>
<evidence type="ECO:0000259" key="13">
    <source>
        <dbReference type="PROSITE" id="PS50112"/>
    </source>
</evidence>
<dbReference type="InterPro" id="IPR050736">
    <property type="entry name" value="Sensor_HK_Regulatory"/>
</dbReference>
<dbReference type="PANTHER" id="PTHR43711">
    <property type="entry name" value="TWO-COMPONENT HISTIDINE KINASE"/>
    <property type="match status" value="1"/>
</dbReference>
<dbReference type="SUPFAM" id="SSF55785">
    <property type="entry name" value="PYP-like sensor domain (PAS domain)"/>
    <property type="match status" value="4"/>
</dbReference>
<evidence type="ECO:0000256" key="1">
    <source>
        <dbReference type="ARBA" id="ARBA00000085"/>
    </source>
</evidence>
<dbReference type="AlphaFoldDB" id="A0A2U2BBT3"/>